<dbReference type="PROSITE" id="PS00028">
    <property type="entry name" value="ZINC_FINGER_C2H2_1"/>
    <property type="match status" value="1"/>
</dbReference>
<protein>
    <submittedName>
        <fullName evidence="2">HNH domain endonuclease</fullName>
    </submittedName>
</protein>
<organism evidence="2 3">
    <name type="scientific">Haloarcula vallismortis tailed virus 1</name>
    <dbReference type="NCBI Taxonomy" id="1262528"/>
    <lineage>
        <taxon>Viruses</taxon>
        <taxon>Duplodnaviria</taxon>
        <taxon>Heunggongvirae</taxon>
        <taxon>Uroviricota</taxon>
        <taxon>Caudoviricetes</taxon>
        <taxon>Thumleimavirales</taxon>
        <taxon>Druskaviridae</taxon>
        <taxon>Tredecimvirus</taxon>
        <taxon>Tredecimvirus thailandense</taxon>
        <taxon>Tredecimvirus HVTV1</taxon>
    </lineage>
</organism>
<dbReference type="CDD" id="cd00085">
    <property type="entry name" value="HNHc"/>
    <property type="match status" value="1"/>
</dbReference>
<keyword evidence="3" id="KW-1185">Reference proteome</keyword>
<evidence type="ECO:0000313" key="3">
    <source>
        <dbReference type="Proteomes" id="UP000011137"/>
    </source>
</evidence>
<dbReference type="Gene3D" id="1.10.30.50">
    <property type="match status" value="1"/>
</dbReference>
<dbReference type="GO" id="GO:0004519">
    <property type="term" value="F:endonuclease activity"/>
    <property type="evidence" value="ECO:0007669"/>
    <property type="project" value="UniProtKB-KW"/>
</dbReference>
<dbReference type="Proteomes" id="UP000011137">
    <property type="component" value="Segment"/>
</dbReference>
<proteinExistence type="predicted"/>
<feature type="domain" description="C2H2-type" evidence="1">
    <location>
        <begin position="4"/>
        <end position="25"/>
    </location>
</feature>
<accession>L7TKH0</accession>
<sequence length="208" mass="24089">MVECPTCSKELRTEHGLKQHHAKVHGESLAYKQCEQCGDEFKPTWNSEKQRFCSQECSSEHLSNVRSKEWQGEGHPQWQERDDCGWCGDELHRSDIRFCSQDCANSWQSSEWDAPRGPDHWNWEGGPVEYGSDWNEVREEIVERDTRCQKCGCEDGLLDVHHITPLRAFDDVTEANRQDNLILLCRSCHMKVEKGDEPCPTPDKKVIS</sequence>
<keyword evidence="2" id="KW-0540">Nuclease</keyword>
<keyword evidence="2" id="KW-0378">Hydrolase</keyword>
<dbReference type="OrthoDB" id="17842at10239"/>
<dbReference type="SMART" id="SM00507">
    <property type="entry name" value="HNHc"/>
    <property type="match status" value="1"/>
</dbReference>
<dbReference type="InterPro" id="IPR003615">
    <property type="entry name" value="HNH_nuc"/>
</dbReference>
<dbReference type="InterPro" id="IPR002711">
    <property type="entry name" value="HNH"/>
</dbReference>
<evidence type="ECO:0000259" key="1">
    <source>
        <dbReference type="PROSITE" id="PS00028"/>
    </source>
</evidence>
<dbReference type="GO" id="GO:0008270">
    <property type="term" value="F:zinc ion binding"/>
    <property type="evidence" value="ECO:0007669"/>
    <property type="project" value="InterPro"/>
</dbReference>
<name>L7TKH0_9CAUD</name>
<dbReference type="Pfam" id="PF01844">
    <property type="entry name" value="HNH"/>
    <property type="match status" value="1"/>
</dbReference>
<dbReference type="RefSeq" id="YP_007379016.1">
    <property type="nucleotide sequence ID" value="NC_020158.1"/>
</dbReference>
<dbReference type="EMBL" id="KC117377">
    <property type="protein sequence ID" value="AGC34480.1"/>
    <property type="molecule type" value="Genomic_DNA"/>
</dbReference>
<dbReference type="GeneID" id="14477352"/>
<evidence type="ECO:0000313" key="2">
    <source>
        <dbReference type="EMBL" id="AGC34480.1"/>
    </source>
</evidence>
<keyword evidence="2" id="KW-0255">Endonuclease</keyword>
<dbReference type="InterPro" id="IPR013087">
    <property type="entry name" value="Znf_C2H2_type"/>
</dbReference>
<reference evidence="2 3" key="1">
    <citation type="journal article" date="2013" name="J. Virol.">
        <title>Insights into head-tailed viruses infecting extremely halophilic archaea.</title>
        <authorList>
            <person name="Pietila M.K."/>
            <person name="Laurinmaki P."/>
            <person name="Russell D.A."/>
            <person name="Ko C.C."/>
            <person name="Jacobs-Sera D."/>
            <person name="Butcher S.J."/>
            <person name="Bamford D.H."/>
            <person name="Hendrix R.W."/>
        </authorList>
    </citation>
    <scope>NUCLEOTIDE SEQUENCE [LARGE SCALE GENOMIC DNA]</scope>
</reference>
<dbReference type="GO" id="GO:0003676">
    <property type="term" value="F:nucleic acid binding"/>
    <property type="evidence" value="ECO:0007669"/>
    <property type="project" value="InterPro"/>
</dbReference>
<dbReference type="KEGG" id="vg:14477352"/>
<gene>
    <name evidence="2" type="primary">111</name>
    <name evidence="2" type="ORF">HVTV1_111</name>
</gene>